<name>A0A382HZL6_9ZZZZ</name>
<reference evidence="2" key="1">
    <citation type="submission" date="2018-05" db="EMBL/GenBank/DDBJ databases">
        <authorList>
            <person name="Lanie J.A."/>
            <person name="Ng W.-L."/>
            <person name="Kazmierczak K.M."/>
            <person name="Andrzejewski T.M."/>
            <person name="Davidsen T.M."/>
            <person name="Wayne K.J."/>
            <person name="Tettelin H."/>
            <person name="Glass J.I."/>
            <person name="Rusch D."/>
            <person name="Podicherti R."/>
            <person name="Tsui H.-C.T."/>
            <person name="Winkler M.E."/>
        </authorList>
    </citation>
    <scope>NUCLEOTIDE SEQUENCE</scope>
</reference>
<dbReference type="AlphaFoldDB" id="A0A382HZL6"/>
<evidence type="ECO:0000313" key="2">
    <source>
        <dbReference type="EMBL" id="SVB92387.1"/>
    </source>
</evidence>
<protein>
    <recommendedName>
        <fullName evidence="3">Major facilitator superfamily (MFS) profile domain-containing protein</fullName>
    </recommendedName>
</protein>
<feature type="non-terminal residue" evidence="2">
    <location>
        <position position="73"/>
    </location>
</feature>
<organism evidence="2">
    <name type="scientific">marine metagenome</name>
    <dbReference type="NCBI Taxonomy" id="408172"/>
    <lineage>
        <taxon>unclassified sequences</taxon>
        <taxon>metagenomes</taxon>
        <taxon>ecological metagenomes</taxon>
    </lineage>
</organism>
<keyword evidence="1" id="KW-1133">Transmembrane helix</keyword>
<accession>A0A382HZL6</accession>
<keyword evidence="1" id="KW-0472">Membrane</keyword>
<feature type="transmembrane region" description="Helical" evidence="1">
    <location>
        <begin position="51"/>
        <end position="70"/>
    </location>
</feature>
<sequence>MAITAYRQLVTANKRLLGFGFVMALYSSFGQTYFIGIVGPAIQSEFSLSHTLWGTIYMIGTLLSAALLPWTGA</sequence>
<dbReference type="EMBL" id="UINC01064080">
    <property type="protein sequence ID" value="SVB92387.1"/>
    <property type="molecule type" value="Genomic_DNA"/>
</dbReference>
<keyword evidence="1" id="KW-0812">Transmembrane</keyword>
<evidence type="ECO:0000256" key="1">
    <source>
        <dbReference type="SAM" id="Phobius"/>
    </source>
</evidence>
<gene>
    <name evidence="2" type="ORF">METZ01_LOCUS245241</name>
</gene>
<evidence type="ECO:0008006" key="3">
    <source>
        <dbReference type="Google" id="ProtNLM"/>
    </source>
</evidence>
<proteinExistence type="predicted"/>
<feature type="transmembrane region" description="Helical" evidence="1">
    <location>
        <begin position="16"/>
        <end position="39"/>
    </location>
</feature>